<gene>
    <name evidence="4" type="ORF">EVEC_LOCUS9785</name>
</gene>
<dbReference type="GO" id="GO:0003723">
    <property type="term" value="F:RNA binding"/>
    <property type="evidence" value="ECO:0007669"/>
    <property type="project" value="UniProtKB-UniRule"/>
</dbReference>
<organism evidence="6">
    <name type="scientific">Enterobius vermicularis</name>
    <name type="common">Human pinworm</name>
    <dbReference type="NCBI Taxonomy" id="51028"/>
    <lineage>
        <taxon>Eukaryota</taxon>
        <taxon>Metazoa</taxon>
        <taxon>Ecdysozoa</taxon>
        <taxon>Nematoda</taxon>
        <taxon>Chromadorea</taxon>
        <taxon>Rhabditida</taxon>
        <taxon>Spirurina</taxon>
        <taxon>Oxyuridomorpha</taxon>
        <taxon>Oxyuroidea</taxon>
        <taxon>Oxyuridae</taxon>
        <taxon>Enterobius</taxon>
    </lineage>
</organism>
<dbReference type="OrthoDB" id="6357832at2759"/>
<dbReference type="AlphaFoldDB" id="A0A0N4VHY9"/>
<dbReference type="Gene3D" id="3.30.1370.10">
    <property type="entry name" value="K Homology domain, type 1"/>
    <property type="match status" value="1"/>
</dbReference>
<keyword evidence="5" id="KW-1185">Reference proteome</keyword>
<dbReference type="PANTHER" id="PTHR20849">
    <property type="entry name" value="EUKARYOTIC TRANSLATION INITIATION FACTOR 4E-BINDING PROTEIN MEXTLI"/>
    <property type="match status" value="1"/>
</dbReference>
<evidence type="ECO:0000256" key="2">
    <source>
        <dbReference type="SAM" id="MobiDB-lite"/>
    </source>
</evidence>
<dbReference type="PANTHER" id="PTHR20849:SF2">
    <property type="entry name" value="EUKARYOTIC TRANSLATION INITIATION FACTOR 4E-BINDING PROTEIN MEXTLI"/>
    <property type="match status" value="1"/>
</dbReference>
<dbReference type="PROSITE" id="PS50084">
    <property type="entry name" value="KH_TYPE_1"/>
    <property type="match status" value="1"/>
</dbReference>
<dbReference type="InterPro" id="IPR004088">
    <property type="entry name" value="KH_dom_type_1"/>
</dbReference>
<dbReference type="WBParaSite" id="EVEC_0001044001-mRNA-1">
    <property type="protein sequence ID" value="EVEC_0001044001-mRNA-1"/>
    <property type="gene ID" value="EVEC_0001044001"/>
</dbReference>
<dbReference type="GO" id="GO:0005737">
    <property type="term" value="C:cytoplasm"/>
    <property type="evidence" value="ECO:0007669"/>
    <property type="project" value="TreeGrafter"/>
</dbReference>
<dbReference type="SUPFAM" id="SSF54791">
    <property type="entry name" value="Eukaryotic type KH-domain (KH-domain type I)"/>
    <property type="match status" value="1"/>
</dbReference>
<dbReference type="STRING" id="51028.A0A0N4VHY9"/>
<dbReference type="InterPro" id="IPR036612">
    <property type="entry name" value="KH_dom_type_1_sf"/>
</dbReference>
<dbReference type="Pfam" id="PF00013">
    <property type="entry name" value="KH_1"/>
    <property type="match status" value="1"/>
</dbReference>
<evidence type="ECO:0000313" key="5">
    <source>
        <dbReference type="Proteomes" id="UP000274131"/>
    </source>
</evidence>
<dbReference type="InterPro" id="IPR004087">
    <property type="entry name" value="KH_dom"/>
</dbReference>
<feature type="compositionally biased region" description="Polar residues" evidence="2">
    <location>
        <begin position="275"/>
        <end position="286"/>
    </location>
</feature>
<feature type="region of interest" description="Disordered" evidence="2">
    <location>
        <begin position="242"/>
        <end position="289"/>
    </location>
</feature>
<protein>
    <submittedName>
        <fullName evidence="6">KH domain-containing protein</fullName>
    </submittedName>
</protein>
<dbReference type="GO" id="GO:0003743">
    <property type="term" value="F:translation initiation factor activity"/>
    <property type="evidence" value="ECO:0007669"/>
    <property type="project" value="TreeGrafter"/>
</dbReference>
<dbReference type="EMBL" id="UXUI01010296">
    <property type="protein sequence ID" value="VDD95034.1"/>
    <property type="molecule type" value="Genomic_DNA"/>
</dbReference>
<reference evidence="6" key="1">
    <citation type="submission" date="2017-02" db="UniProtKB">
        <authorList>
            <consortium name="WormBaseParasite"/>
        </authorList>
    </citation>
    <scope>IDENTIFICATION</scope>
</reference>
<sequence length="330" mass="36188">EIGTIPASSFNAIPITPFASYAAPPPPFYVSGDMSTSQIITPPPNPTSFYLIPATDLGGWGRPLLTPGVLPTGGLVPQVTALDMETWTKANKGQSPKPKAKISQSKVPQFREEMIIRNSDSGKIMGVKGRRVAVVEELSKTIISFQKVDPKSKDRTLTITGSSQEAIDHAKKLIEQTIRRNVSPCREKILTEKGEDDDLGISIETTQDGTLKLSCTDPQVLQAAQAALSEYFNQAGRTRTKLSAAERELRKERRKSMPLSATTSNNAPHKEWRSTGKTGSSPNLAQLDSAKITRYSREELLQMRPTAAPLDSKISKFIEELEITRGKRNE</sequence>
<proteinExistence type="predicted"/>
<dbReference type="CDD" id="cd22454">
    <property type="entry name" value="KH-I_Mextli_like"/>
    <property type="match status" value="1"/>
</dbReference>
<dbReference type="InterPro" id="IPR040160">
    <property type="entry name" value="Mxt"/>
</dbReference>
<accession>A0A0N4VHY9</accession>
<dbReference type="Proteomes" id="UP000274131">
    <property type="component" value="Unassembled WGS sequence"/>
</dbReference>
<dbReference type="SMART" id="SM00322">
    <property type="entry name" value="KH"/>
    <property type="match status" value="1"/>
</dbReference>
<evidence type="ECO:0000313" key="4">
    <source>
        <dbReference type="EMBL" id="VDD95034.1"/>
    </source>
</evidence>
<name>A0A0N4VHY9_ENTVE</name>
<keyword evidence="1" id="KW-0694">RNA-binding</keyword>
<evidence type="ECO:0000313" key="6">
    <source>
        <dbReference type="WBParaSite" id="EVEC_0001044001-mRNA-1"/>
    </source>
</evidence>
<evidence type="ECO:0000256" key="1">
    <source>
        <dbReference type="PROSITE-ProRule" id="PRU00117"/>
    </source>
</evidence>
<dbReference type="GO" id="GO:0045727">
    <property type="term" value="P:positive regulation of translation"/>
    <property type="evidence" value="ECO:0007669"/>
    <property type="project" value="InterPro"/>
</dbReference>
<dbReference type="GO" id="GO:0034518">
    <property type="term" value="C:RNA cap binding complex"/>
    <property type="evidence" value="ECO:0007669"/>
    <property type="project" value="TreeGrafter"/>
</dbReference>
<evidence type="ECO:0000259" key="3">
    <source>
        <dbReference type="SMART" id="SM00322"/>
    </source>
</evidence>
<dbReference type="GO" id="GO:0008190">
    <property type="term" value="F:eukaryotic initiation factor 4E binding"/>
    <property type="evidence" value="ECO:0007669"/>
    <property type="project" value="InterPro"/>
</dbReference>
<dbReference type="GO" id="GO:1901190">
    <property type="term" value="P:regulation of formation of translation initiation ternary complex"/>
    <property type="evidence" value="ECO:0007669"/>
    <property type="project" value="TreeGrafter"/>
</dbReference>
<dbReference type="FunFam" id="3.30.1370.10:FF:000072">
    <property type="entry name" value="Uncharacterized protein, isoform A"/>
    <property type="match status" value="1"/>
</dbReference>
<feature type="domain" description="K Homology" evidence="3">
    <location>
        <begin position="108"/>
        <end position="179"/>
    </location>
</feature>
<reference evidence="4 5" key="2">
    <citation type="submission" date="2018-10" db="EMBL/GenBank/DDBJ databases">
        <authorList>
            <consortium name="Pathogen Informatics"/>
        </authorList>
    </citation>
    <scope>NUCLEOTIDE SEQUENCE [LARGE SCALE GENOMIC DNA]</scope>
</reference>